<protein>
    <submittedName>
        <fullName evidence="9">Channel protein, hemolysin III family</fullName>
    </submittedName>
</protein>
<feature type="transmembrane region" description="Helical" evidence="8">
    <location>
        <begin position="465"/>
        <end position="485"/>
    </location>
</feature>
<dbReference type="PANTHER" id="PTHR20855:SF3">
    <property type="entry name" value="LD03007P"/>
    <property type="match status" value="1"/>
</dbReference>
<feature type="transmembrane region" description="Helical" evidence="8">
    <location>
        <begin position="137"/>
        <end position="157"/>
    </location>
</feature>
<evidence type="ECO:0000256" key="3">
    <source>
        <dbReference type="ARBA" id="ARBA00022475"/>
    </source>
</evidence>
<dbReference type="OrthoDB" id="191723at2"/>
<comment type="subcellular location">
    <subcellularLocation>
        <location evidence="1">Cell membrane</location>
        <topology evidence="1">Multi-pass membrane protein</topology>
    </subcellularLocation>
</comment>
<keyword evidence="7" id="KW-0479">Metal-binding</keyword>
<dbReference type="NCBIfam" id="TIGR01065">
    <property type="entry name" value="hlyIII"/>
    <property type="match status" value="1"/>
</dbReference>
<evidence type="ECO:0000256" key="6">
    <source>
        <dbReference type="ARBA" id="ARBA00023136"/>
    </source>
</evidence>
<keyword evidence="6 8" id="KW-0472">Membrane</keyword>
<dbReference type="STRING" id="452637.Oter_1223"/>
<feature type="transmembrane region" description="Helical" evidence="8">
    <location>
        <begin position="436"/>
        <end position="453"/>
    </location>
</feature>
<feature type="binding site" evidence="7">
    <location>
        <position position="369"/>
    </location>
    <ligand>
        <name>Zn(2+)</name>
        <dbReference type="ChEBI" id="CHEBI:29105"/>
    </ligand>
</feature>
<feature type="binding site" evidence="7">
    <location>
        <position position="491"/>
    </location>
    <ligand>
        <name>Zn(2+)</name>
        <dbReference type="ChEBI" id="CHEBI:29105"/>
    </ligand>
</feature>
<accession>B1ZPI9</accession>
<dbReference type="GO" id="GO:0005886">
    <property type="term" value="C:plasma membrane"/>
    <property type="evidence" value="ECO:0007669"/>
    <property type="project" value="UniProtKB-SubCell"/>
</dbReference>
<dbReference type="HOGENOM" id="CLU_038809_0_0_0"/>
<keyword evidence="4 8" id="KW-0812">Transmembrane</keyword>
<name>B1ZPI9_OPITP</name>
<gene>
    <name evidence="9" type="ordered locus">Oter_1223</name>
</gene>
<keyword evidence="7" id="KW-0862">Zinc</keyword>
<feature type="transmembrane region" description="Helical" evidence="8">
    <location>
        <begin position="386"/>
        <end position="404"/>
    </location>
</feature>
<feature type="transmembrane region" description="Helical" evidence="8">
    <location>
        <begin position="54"/>
        <end position="75"/>
    </location>
</feature>
<dbReference type="Pfam" id="PF03006">
    <property type="entry name" value="HlyIII"/>
    <property type="match status" value="1"/>
</dbReference>
<dbReference type="GO" id="GO:0140911">
    <property type="term" value="F:pore-forming activity"/>
    <property type="evidence" value="ECO:0007669"/>
    <property type="project" value="InterPro"/>
</dbReference>
<feature type="transmembrane region" description="Helical" evidence="8">
    <location>
        <begin position="410"/>
        <end position="429"/>
    </location>
</feature>
<dbReference type="InterPro" id="IPR004254">
    <property type="entry name" value="AdipoR/HlyIII-related"/>
</dbReference>
<evidence type="ECO:0000256" key="2">
    <source>
        <dbReference type="ARBA" id="ARBA00008488"/>
    </source>
</evidence>
<feature type="transmembrane region" description="Helical" evidence="8">
    <location>
        <begin position="20"/>
        <end position="42"/>
    </location>
</feature>
<evidence type="ECO:0000313" key="9">
    <source>
        <dbReference type="EMBL" id="ACB74508.1"/>
    </source>
</evidence>
<dbReference type="EMBL" id="CP001032">
    <property type="protein sequence ID" value="ACB74508.1"/>
    <property type="molecule type" value="Genomic_DNA"/>
</dbReference>
<dbReference type="AlphaFoldDB" id="B1ZPI9"/>
<keyword evidence="10" id="KW-1185">Reference proteome</keyword>
<evidence type="ECO:0000256" key="4">
    <source>
        <dbReference type="ARBA" id="ARBA00022692"/>
    </source>
</evidence>
<keyword evidence="5 8" id="KW-1133">Transmembrane helix</keyword>
<evidence type="ECO:0000256" key="7">
    <source>
        <dbReference type="PIRSR" id="PIRSR604254-1"/>
    </source>
</evidence>
<evidence type="ECO:0000313" key="10">
    <source>
        <dbReference type="Proteomes" id="UP000007013"/>
    </source>
</evidence>
<evidence type="ECO:0000256" key="1">
    <source>
        <dbReference type="ARBA" id="ARBA00004651"/>
    </source>
</evidence>
<evidence type="ECO:0000256" key="8">
    <source>
        <dbReference type="SAM" id="Phobius"/>
    </source>
</evidence>
<proteinExistence type="inferred from homology"/>
<dbReference type="KEGG" id="ote:Oter_1223"/>
<feature type="transmembrane region" description="Helical" evidence="8">
    <location>
        <begin position="345"/>
        <end position="365"/>
    </location>
</feature>
<dbReference type="RefSeq" id="WP_012374046.1">
    <property type="nucleotide sequence ID" value="NC_010571.1"/>
</dbReference>
<feature type="transmembrane region" description="Helical" evidence="8">
    <location>
        <begin position="492"/>
        <end position="514"/>
    </location>
</feature>
<dbReference type="InterPro" id="IPR005744">
    <property type="entry name" value="Hy-lIII"/>
</dbReference>
<feature type="transmembrane region" description="Helical" evidence="8">
    <location>
        <begin position="318"/>
        <end position="339"/>
    </location>
</feature>
<dbReference type="eggNOG" id="COG1272">
    <property type="taxonomic scope" value="Bacteria"/>
</dbReference>
<keyword evidence="3" id="KW-1003">Cell membrane</keyword>
<sequence>MPPQNRPPAGTDSEHEEFSLPLFVLTVLATLAGLLAGLRLFAPQVWAQQFLAPVSHGIVAFLVISLINCFMEYFFHRYVLHLPAVPFLRRLYKQHTLHHALTRIARRKGRDGRGILFIENKFPIVEPEQGEASFFPWYSLAVFALILTPLLALLQWLLPAFPWFLAGFAAIAVSLTLYELLHAINHWPFEQWEPLIQHPRWGRFWQPAYGFHLRHHAVTDCNESISGFFGLPVADWVFGTCVVPQTVYAEGEEWSEEKFRSPHPRWIIRRLDAWAERVVQRRRASKAVAAPRPLEPAIEVSVAPEPRVYTRWEEAANWITHGIGLVLSVAGLTLLIVFSSLRGDAWHVVSFTVFGLTLLALYAVSTIYHLQRSERAKYVFRKLDHAAIFLLIAGTYTPFLLTSLRGPWGWTLFGVIWGLCGAGAVFQLFFGERYRLTSTVAYLFVGWLIVVALEPLTASVPHGGLWLLLAGGLCYTFGVVFYHWHRLRFHHAVWHAFVVGGSTCHVLAVLLFLLPSHA</sequence>
<feature type="transmembrane region" description="Helical" evidence="8">
    <location>
        <begin position="163"/>
        <end position="181"/>
    </location>
</feature>
<reference evidence="9 10" key="1">
    <citation type="journal article" date="2011" name="J. Bacteriol.">
        <title>Genome sequence of the verrucomicrobium Opitutus terrae PB90-1, an abundant inhabitant of rice paddy soil ecosystems.</title>
        <authorList>
            <person name="van Passel M.W."/>
            <person name="Kant R."/>
            <person name="Palva A."/>
            <person name="Copeland A."/>
            <person name="Lucas S."/>
            <person name="Lapidus A."/>
            <person name="Glavina del Rio T."/>
            <person name="Pitluck S."/>
            <person name="Goltsman E."/>
            <person name="Clum A."/>
            <person name="Sun H."/>
            <person name="Schmutz J."/>
            <person name="Larimer F.W."/>
            <person name="Land M.L."/>
            <person name="Hauser L."/>
            <person name="Kyrpides N."/>
            <person name="Mikhailova N."/>
            <person name="Richardson P.P."/>
            <person name="Janssen P.H."/>
            <person name="de Vos W.M."/>
            <person name="Smidt H."/>
        </authorList>
    </citation>
    <scope>NUCLEOTIDE SEQUENCE [LARGE SCALE GENOMIC DNA]</scope>
    <source>
        <strain evidence="10">DSM 11246 / JCM 15787 / PB90-1</strain>
    </source>
</reference>
<dbReference type="Proteomes" id="UP000007013">
    <property type="component" value="Chromosome"/>
</dbReference>
<dbReference type="GO" id="GO:0046872">
    <property type="term" value="F:metal ion binding"/>
    <property type="evidence" value="ECO:0007669"/>
    <property type="project" value="UniProtKB-KW"/>
</dbReference>
<organism evidence="9 10">
    <name type="scientific">Opitutus terrae (strain DSM 11246 / JCM 15787 / PB90-1)</name>
    <dbReference type="NCBI Taxonomy" id="452637"/>
    <lineage>
        <taxon>Bacteria</taxon>
        <taxon>Pseudomonadati</taxon>
        <taxon>Verrucomicrobiota</taxon>
        <taxon>Opitutia</taxon>
        <taxon>Opitutales</taxon>
        <taxon>Opitutaceae</taxon>
        <taxon>Opitutus</taxon>
    </lineage>
</organism>
<feature type="binding site" evidence="7">
    <location>
        <position position="495"/>
    </location>
    <ligand>
        <name>Zn(2+)</name>
        <dbReference type="ChEBI" id="CHEBI:29105"/>
    </ligand>
</feature>
<comment type="similarity">
    <text evidence="2">Belongs to the UPF0073 (Hly-III) family.</text>
</comment>
<evidence type="ECO:0000256" key="5">
    <source>
        <dbReference type="ARBA" id="ARBA00022989"/>
    </source>
</evidence>
<dbReference type="PANTHER" id="PTHR20855">
    <property type="entry name" value="ADIPOR/PROGESTIN RECEPTOR-RELATED"/>
    <property type="match status" value="1"/>
</dbReference>